<comment type="subcellular location">
    <subcellularLocation>
        <location evidence="1">Cell membrane</location>
        <topology evidence="1">Multi-pass membrane protein</topology>
    </subcellularLocation>
</comment>
<keyword evidence="7 9" id="KW-1133">Transmembrane helix</keyword>
<dbReference type="GO" id="GO:0005886">
    <property type="term" value="C:plasma membrane"/>
    <property type="evidence" value="ECO:0007669"/>
    <property type="project" value="UniProtKB-SubCell"/>
</dbReference>
<feature type="domain" description="ABC transmembrane type-1" evidence="11">
    <location>
        <begin position="22"/>
        <end position="303"/>
    </location>
</feature>
<keyword evidence="13" id="KW-1185">Reference proteome</keyword>
<dbReference type="SUPFAM" id="SSF52540">
    <property type="entry name" value="P-loop containing nucleoside triphosphate hydrolases"/>
    <property type="match status" value="1"/>
</dbReference>
<dbReference type="GO" id="GO:0140359">
    <property type="term" value="F:ABC-type transporter activity"/>
    <property type="evidence" value="ECO:0007669"/>
    <property type="project" value="InterPro"/>
</dbReference>
<dbReference type="SUPFAM" id="SSF90123">
    <property type="entry name" value="ABC transporter transmembrane region"/>
    <property type="match status" value="1"/>
</dbReference>
<dbReference type="PROSITE" id="PS00211">
    <property type="entry name" value="ABC_TRANSPORTER_1"/>
    <property type="match status" value="1"/>
</dbReference>
<evidence type="ECO:0000256" key="8">
    <source>
        <dbReference type="ARBA" id="ARBA00023136"/>
    </source>
</evidence>
<dbReference type="GO" id="GO:0034040">
    <property type="term" value="F:ATPase-coupled lipid transmembrane transporter activity"/>
    <property type="evidence" value="ECO:0007669"/>
    <property type="project" value="TreeGrafter"/>
</dbReference>
<dbReference type="InterPro" id="IPR027417">
    <property type="entry name" value="P-loop_NTPase"/>
</dbReference>
<protein>
    <submittedName>
        <fullName evidence="12">ATP-binding cassette, subfamily B</fullName>
    </submittedName>
</protein>
<gene>
    <name evidence="12" type="ORF">SAMN05216529_10587</name>
</gene>
<keyword evidence="6 12" id="KW-0067">ATP-binding</keyword>
<feature type="transmembrane region" description="Helical" evidence="9">
    <location>
        <begin position="20"/>
        <end position="44"/>
    </location>
</feature>
<evidence type="ECO:0000313" key="12">
    <source>
        <dbReference type="EMBL" id="SUQ14113.1"/>
    </source>
</evidence>
<evidence type="ECO:0000256" key="2">
    <source>
        <dbReference type="ARBA" id="ARBA00022448"/>
    </source>
</evidence>
<evidence type="ECO:0000256" key="5">
    <source>
        <dbReference type="ARBA" id="ARBA00022741"/>
    </source>
</evidence>
<dbReference type="EMBL" id="UHJJ01000005">
    <property type="protein sequence ID" value="SUQ14113.1"/>
    <property type="molecule type" value="Genomic_DNA"/>
</dbReference>
<name>A0A315ZXM5_9FIRM</name>
<feature type="transmembrane region" description="Helical" evidence="9">
    <location>
        <begin position="160"/>
        <end position="178"/>
    </location>
</feature>
<evidence type="ECO:0000256" key="4">
    <source>
        <dbReference type="ARBA" id="ARBA00022692"/>
    </source>
</evidence>
<evidence type="ECO:0000256" key="6">
    <source>
        <dbReference type="ARBA" id="ARBA00022840"/>
    </source>
</evidence>
<keyword evidence="5" id="KW-0547">Nucleotide-binding</keyword>
<dbReference type="GO" id="GO:0016887">
    <property type="term" value="F:ATP hydrolysis activity"/>
    <property type="evidence" value="ECO:0007669"/>
    <property type="project" value="InterPro"/>
</dbReference>
<dbReference type="PROSITE" id="PS50893">
    <property type="entry name" value="ABC_TRANSPORTER_2"/>
    <property type="match status" value="1"/>
</dbReference>
<dbReference type="Gene3D" id="1.20.1560.10">
    <property type="entry name" value="ABC transporter type 1, transmembrane domain"/>
    <property type="match status" value="1"/>
</dbReference>
<dbReference type="FunFam" id="3.40.50.300:FF:000221">
    <property type="entry name" value="Multidrug ABC transporter ATP-binding protein"/>
    <property type="match status" value="1"/>
</dbReference>
<dbReference type="AlphaFoldDB" id="A0A315ZXM5"/>
<dbReference type="PROSITE" id="PS50929">
    <property type="entry name" value="ABC_TM1F"/>
    <property type="match status" value="1"/>
</dbReference>
<dbReference type="InterPro" id="IPR011527">
    <property type="entry name" value="ABC1_TM_dom"/>
</dbReference>
<keyword evidence="4 9" id="KW-0812">Transmembrane</keyword>
<proteinExistence type="predicted"/>
<evidence type="ECO:0000259" key="10">
    <source>
        <dbReference type="PROSITE" id="PS50893"/>
    </source>
</evidence>
<keyword evidence="8 9" id="KW-0472">Membrane</keyword>
<evidence type="ECO:0000259" key="11">
    <source>
        <dbReference type="PROSITE" id="PS50929"/>
    </source>
</evidence>
<evidence type="ECO:0000256" key="1">
    <source>
        <dbReference type="ARBA" id="ARBA00004651"/>
    </source>
</evidence>
<sequence length="579" mass="63386">MIDILKKFFRFADSQKSKWVKSIVLTLFKSVFASIELLAIAIVLRGVATDSVTHTTALAALGIMLVSVVGTIVMRHLAQSSQSSGCYIMSGDKRIHIGDRLKLMPMGYFNSRSLGNITAAATSTMEDIENTAPRIIVNYLNGLIHGFVMTLALTIFEWRIGLIAITGLVLFLLINILLHKRAHKASQIRQEAQAELVDAVLEYIQGMSVVKSFGIEASAGQKIRRAIADSERMNIGLEKKTIPFMTVQQLVLRVISTIIITLSVVLYLYGVMDLSICLLMLLSGFIVFSELESGGSMSAFLRLIDASIDRVNEIQKTPVMDLEGTQHPPGSMDIVFNDVSFSYGEKIIINHVSLKIPAKTTTAIVGPSGSGKTTLCSLIARFWDVDQGSITLGGTDVRQYKLDGLLQNISMVFQQVYLFNDTIANNIRLGKPEATPEEVREAAKKACCHDFISLLPKGYDTVIGEGGATLSGGEKQRISIARALLKDAPIIIFDEATANVDPENENALQQAIGSLTRDKTVIMIAHRLKTVRNADQIIVLDAGKIVQTGTHDKLFAEKGLYADFIHVREKAVGWKIASE</sequence>
<dbReference type="InterPro" id="IPR017871">
    <property type="entry name" value="ABC_transporter-like_CS"/>
</dbReference>
<keyword evidence="2" id="KW-0813">Transport</keyword>
<dbReference type="GO" id="GO:0005524">
    <property type="term" value="F:ATP binding"/>
    <property type="evidence" value="ECO:0007669"/>
    <property type="project" value="UniProtKB-KW"/>
</dbReference>
<evidence type="ECO:0000256" key="3">
    <source>
        <dbReference type="ARBA" id="ARBA00022475"/>
    </source>
</evidence>
<dbReference type="PANTHER" id="PTHR24221">
    <property type="entry name" value="ATP-BINDING CASSETTE SUB-FAMILY B"/>
    <property type="match status" value="1"/>
</dbReference>
<dbReference type="InterPro" id="IPR039421">
    <property type="entry name" value="Type_1_exporter"/>
</dbReference>
<dbReference type="InterPro" id="IPR003593">
    <property type="entry name" value="AAA+_ATPase"/>
</dbReference>
<feature type="domain" description="ABC transporter" evidence="10">
    <location>
        <begin position="334"/>
        <end position="567"/>
    </location>
</feature>
<accession>A0A315ZXM5</accession>
<reference evidence="13" key="1">
    <citation type="submission" date="2017-07" db="EMBL/GenBank/DDBJ databases">
        <authorList>
            <person name="Varghese N."/>
            <person name="Submissions S."/>
        </authorList>
    </citation>
    <scope>NUCLEOTIDE SEQUENCE [LARGE SCALE GENOMIC DNA]</scope>
    <source>
        <strain evidence="13">NLAE-zl-C134</strain>
    </source>
</reference>
<organism evidence="12 13">
    <name type="scientific">Faecalicatena contorta</name>
    <dbReference type="NCBI Taxonomy" id="39482"/>
    <lineage>
        <taxon>Bacteria</taxon>
        <taxon>Bacillati</taxon>
        <taxon>Bacillota</taxon>
        <taxon>Clostridia</taxon>
        <taxon>Lachnospirales</taxon>
        <taxon>Lachnospiraceae</taxon>
        <taxon>Faecalicatena</taxon>
    </lineage>
</organism>
<evidence type="ECO:0000313" key="13">
    <source>
        <dbReference type="Proteomes" id="UP000254051"/>
    </source>
</evidence>
<dbReference type="OrthoDB" id="9762778at2"/>
<keyword evidence="3" id="KW-1003">Cell membrane</keyword>
<dbReference type="Pfam" id="PF00664">
    <property type="entry name" value="ABC_membrane"/>
    <property type="match status" value="1"/>
</dbReference>
<dbReference type="SMART" id="SM00382">
    <property type="entry name" value="AAA"/>
    <property type="match status" value="1"/>
</dbReference>
<dbReference type="Proteomes" id="UP000254051">
    <property type="component" value="Unassembled WGS sequence"/>
</dbReference>
<dbReference type="InterPro" id="IPR036640">
    <property type="entry name" value="ABC1_TM_sf"/>
</dbReference>
<feature type="transmembrane region" description="Helical" evidence="9">
    <location>
        <begin position="56"/>
        <end position="74"/>
    </location>
</feature>
<feature type="transmembrane region" description="Helical" evidence="9">
    <location>
        <begin position="135"/>
        <end position="154"/>
    </location>
</feature>
<dbReference type="InterPro" id="IPR003439">
    <property type="entry name" value="ABC_transporter-like_ATP-bd"/>
</dbReference>
<dbReference type="RefSeq" id="WP_109710705.1">
    <property type="nucleotide sequence ID" value="NZ_QGDS01000005.1"/>
</dbReference>
<dbReference type="PANTHER" id="PTHR24221:SF397">
    <property type="entry name" value="ABC TRANSPORTER, ATP-BINDING TRANSMEMBRANE PROTEIN"/>
    <property type="match status" value="1"/>
</dbReference>
<evidence type="ECO:0000256" key="9">
    <source>
        <dbReference type="SAM" id="Phobius"/>
    </source>
</evidence>
<dbReference type="Gene3D" id="3.40.50.300">
    <property type="entry name" value="P-loop containing nucleotide triphosphate hydrolases"/>
    <property type="match status" value="1"/>
</dbReference>
<evidence type="ECO:0000256" key="7">
    <source>
        <dbReference type="ARBA" id="ARBA00022989"/>
    </source>
</evidence>
<dbReference type="Pfam" id="PF00005">
    <property type="entry name" value="ABC_tran"/>
    <property type="match status" value="1"/>
</dbReference>